<gene>
    <name evidence="1" type="ORF">SAMN02745208_01700</name>
</gene>
<dbReference type="AlphaFoldDB" id="A0A8B4BU65"/>
<protein>
    <submittedName>
        <fullName evidence="1">Uncharacterized protein</fullName>
    </submittedName>
</protein>
<organism evidence="1 2">
    <name type="scientific">Heyndrickxia coagulans DSM 1 = ATCC 7050</name>
    <dbReference type="NCBI Taxonomy" id="1121088"/>
    <lineage>
        <taxon>Bacteria</taxon>
        <taxon>Bacillati</taxon>
        <taxon>Bacillota</taxon>
        <taxon>Bacilli</taxon>
        <taxon>Bacillales</taxon>
        <taxon>Bacillaceae</taxon>
        <taxon>Heyndrickxia</taxon>
    </lineage>
</organism>
<name>A0A8B4BU65_HEYCO</name>
<feature type="non-terminal residue" evidence="1">
    <location>
        <position position="1"/>
    </location>
</feature>
<sequence length="43" mass="5151">NVETPYSTPERALFEIPHAKFPIMHNNWIIQIIFLQIMHHIPL</sequence>
<evidence type="ECO:0000313" key="1">
    <source>
        <dbReference type="EMBL" id="SHF26887.1"/>
    </source>
</evidence>
<reference evidence="1 2" key="1">
    <citation type="submission" date="2016-11" db="EMBL/GenBank/DDBJ databases">
        <authorList>
            <person name="Varghese N."/>
            <person name="Submissions S."/>
        </authorList>
    </citation>
    <scope>NUCLEOTIDE SEQUENCE [LARGE SCALE GENOMIC DNA]</scope>
    <source>
        <strain evidence="1 2">DSM 1</strain>
    </source>
</reference>
<evidence type="ECO:0000313" key="2">
    <source>
        <dbReference type="Proteomes" id="UP000184029"/>
    </source>
</evidence>
<dbReference type="EMBL" id="FQUB01000029">
    <property type="protein sequence ID" value="SHF26887.1"/>
    <property type="molecule type" value="Genomic_DNA"/>
</dbReference>
<proteinExistence type="predicted"/>
<comment type="caution">
    <text evidence="1">The sequence shown here is derived from an EMBL/GenBank/DDBJ whole genome shotgun (WGS) entry which is preliminary data.</text>
</comment>
<accession>A0A8B4BU65</accession>
<dbReference type="Proteomes" id="UP000184029">
    <property type="component" value="Unassembled WGS sequence"/>
</dbReference>